<reference evidence="5 6" key="1">
    <citation type="submission" date="2021-03" db="EMBL/GenBank/DDBJ databases">
        <title>Sneathiella sp. CAU 1612 isolated from Kang Won-do.</title>
        <authorList>
            <person name="Kim W."/>
        </authorList>
    </citation>
    <scope>NUCLEOTIDE SEQUENCE [LARGE SCALE GENOMIC DNA]</scope>
    <source>
        <strain evidence="5 6">CAU 1612</strain>
    </source>
</reference>
<dbReference type="EMBL" id="JAFLNC010000003">
    <property type="protein sequence ID" value="MBO0334025.1"/>
    <property type="molecule type" value="Genomic_DNA"/>
</dbReference>
<evidence type="ECO:0000313" key="5">
    <source>
        <dbReference type="EMBL" id="MBO0334025.1"/>
    </source>
</evidence>
<dbReference type="Gene3D" id="1.10.10.60">
    <property type="entry name" value="Homeodomain-like"/>
    <property type="match status" value="1"/>
</dbReference>
<dbReference type="InterPro" id="IPR018060">
    <property type="entry name" value="HTH_AraC"/>
</dbReference>
<dbReference type="RefSeq" id="WP_207045323.1">
    <property type="nucleotide sequence ID" value="NZ_JAFLNC010000003.1"/>
</dbReference>
<keyword evidence="3" id="KW-0804">Transcription</keyword>
<keyword evidence="1" id="KW-0805">Transcription regulation</keyword>
<sequence length="346" mass="39108">MAKEICVPPTQVEFTVHGGWALALARLLYTCGCDAESMFAECDLPLAEIRSSHVRVSEKNMSRLWELAKIKTGNDAFGLEMCSHVTPTTFHALGIALWSSTSLHDALIRLARFGKVMSNGGDKIFEEQADSYCLTVLILRDQNGPVISYHSVDALFSALISICRAIFNPDYAPLKVEFERPRPRDPASFESLFNCPVVFEADANRMFFNKMTMHDPLVTGDSEAAIQAEKLTAMRLAVQEKEDIINRVYCLLIELIPSGELSEDRVAEKLLMPVHQLRRRLAEKETRYLDILENTRKELALHYIANTNIQLGEIAFLLGFSEQTNFTRAFKRWTGKAPGKFRSQQR</sequence>
<organism evidence="5 6">
    <name type="scientific">Sneathiella sedimenti</name>
    <dbReference type="NCBI Taxonomy" id="2816034"/>
    <lineage>
        <taxon>Bacteria</taxon>
        <taxon>Pseudomonadati</taxon>
        <taxon>Pseudomonadota</taxon>
        <taxon>Alphaproteobacteria</taxon>
        <taxon>Sneathiellales</taxon>
        <taxon>Sneathiellaceae</taxon>
        <taxon>Sneathiella</taxon>
    </lineage>
</organism>
<proteinExistence type="predicted"/>
<dbReference type="Pfam" id="PF12625">
    <property type="entry name" value="Arabinose_bd"/>
    <property type="match status" value="1"/>
</dbReference>
<evidence type="ECO:0000256" key="1">
    <source>
        <dbReference type="ARBA" id="ARBA00023015"/>
    </source>
</evidence>
<dbReference type="Proteomes" id="UP000664761">
    <property type="component" value="Unassembled WGS sequence"/>
</dbReference>
<dbReference type="PANTHER" id="PTHR47894:SF1">
    <property type="entry name" value="HTH-TYPE TRANSCRIPTIONAL REGULATOR VQSM"/>
    <property type="match status" value="1"/>
</dbReference>
<evidence type="ECO:0000313" key="6">
    <source>
        <dbReference type="Proteomes" id="UP000664761"/>
    </source>
</evidence>
<dbReference type="SMART" id="SM00342">
    <property type="entry name" value="HTH_ARAC"/>
    <property type="match status" value="1"/>
</dbReference>
<dbReference type="InterPro" id="IPR020449">
    <property type="entry name" value="Tscrpt_reg_AraC-type_HTH"/>
</dbReference>
<dbReference type="InterPro" id="IPR009057">
    <property type="entry name" value="Homeodomain-like_sf"/>
</dbReference>
<dbReference type="Pfam" id="PF12833">
    <property type="entry name" value="HTH_18"/>
    <property type="match status" value="1"/>
</dbReference>
<gene>
    <name evidence="5" type="ORF">J0X12_10380</name>
</gene>
<protein>
    <submittedName>
        <fullName evidence="5">AraC family transcriptional regulator</fullName>
    </submittedName>
</protein>
<name>A0ABS3F690_9PROT</name>
<dbReference type="SUPFAM" id="SSF46689">
    <property type="entry name" value="Homeodomain-like"/>
    <property type="match status" value="1"/>
</dbReference>
<evidence type="ECO:0000256" key="3">
    <source>
        <dbReference type="ARBA" id="ARBA00023163"/>
    </source>
</evidence>
<keyword evidence="6" id="KW-1185">Reference proteome</keyword>
<comment type="caution">
    <text evidence="5">The sequence shown here is derived from an EMBL/GenBank/DDBJ whole genome shotgun (WGS) entry which is preliminary data.</text>
</comment>
<dbReference type="PROSITE" id="PS01124">
    <property type="entry name" value="HTH_ARAC_FAMILY_2"/>
    <property type="match status" value="1"/>
</dbReference>
<accession>A0ABS3F690</accession>
<dbReference type="PRINTS" id="PR00032">
    <property type="entry name" value="HTHARAC"/>
</dbReference>
<evidence type="ECO:0000259" key="4">
    <source>
        <dbReference type="PROSITE" id="PS01124"/>
    </source>
</evidence>
<evidence type="ECO:0000256" key="2">
    <source>
        <dbReference type="ARBA" id="ARBA00023125"/>
    </source>
</evidence>
<keyword evidence="2" id="KW-0238">DNA-binding</keyword>
<feature type="domain" description="HTH araC/xylS-type" evidence="4">
    <location>
        <begin position="246"/>
        <end position="344"/>
    </location>
</feature>
<dbReference type="PANTHER" id="PTHR47894">
    <property type="entry name" value="HTH-TYPE TRANSCRIPTIONAL REGULATOR GADX"/>
    <property type="match status" value="1"/>
</dbReference>
<dbReference type="InterPro" id="IPR032687">
    <property type="entry name" value="AraC-type_N"/>
</dbReference>